<evidence type="ECO:0000256" key="1">
    <source>
        <dbReference type="SAM" id="MobiDB-lite"/>
    </source>
</evidence>
<name>A0ABV0YZX2_9TELE</name>
<feature type="compositionally biased region" description="Basic and acidic residues" evidence="1">
    <location>
        <begin position="133"/>
        <end position="143"/>
    </location>
</feature>
<dbReference type="EMBL" id="JAHRIP010047623">
    <property type="protein sequence ID" value="MEQ2298940.1"/>
    <property type="molecule type" value="Genomic_DNA"/>
</dbReference>
<gene>
    <name evidence="2" type="ORF">AMECASPLE_010352</name>
</gene>
<accession>A0ABV0YZX2</accession>
<reference evidence="2 3" key="1">
    <citation type="submission" date="2021-06" db="EMBL/GenBank/DDBJ databases">
        <authorList>
            <person name="Palmer J.M."/>
        </authorList>
    </citation>
    <scope>NUCLEOTIDE SEQUENCE [LARGE SCALE GENOMIC DNA]</scope>
    <source>
        <strain evidence="2 3">AS_MEX2019</strain>
        <tissue evidence="2">Muscle</tissue>
    </source>
</reference>
<evidence type="ECO:0000313" key="3">
    <source>
        <dbReference type="Proteomes" id="UP001469553"/>
    </source>
</evidence>
<protein>
    <submittedName>
        <fullName evidence="2">Uncharacterized protein</fullName>
    </submittedName>
</protein>
<dbReference type="Proteomes" id="UP001469553">
    <property type="component" value="Unassembled WGS sequence"/>
</dbReference>
<sequence>MVPDPIQSPNQVHQNQKSENQKIYFSVSVNIIKVNLWSGSAVMGPFRCFHRYNKGFIRWSSSGLLTPWEASRSEPHHSCPLPHCFSFLTRTTDRHDVGIFSPPDQPGQNVSKLTGSAGQGNDSTTASFPFHNKSPEDRFLPSH</sequence>
<keyword evidence="3" id="KW-1185">Reference proteome</keyword>
<proteinExistence type="predicted"/>
<comment type="caution">
    <text evidence="2">The sequence shown here is derived from an EMBL/GenBank/DDBJ whole genome shotgun (WGS) entry which is preliminary data.</text>
</comment>
<feature type="compositionally biased region" description="Polar residues" evidence="1">
    <location>
        <begin position="106"/>
        <end position="127"/>
    </location>
</feature>
<feature type="region of interest" description="Disordered" evidence="1">
    <location>
        <begin position="96"/>
        <end position="143"/>
    </location>
</feature>
<evidence type="ECO:0000313" key="2">
    <source>
        <dbReference type="EMBL" id="MEQ2298940.1"/>
    </source>
</evidence>
<organism evidence="2 3">
    <name type="scientific">Ameca splendens</name>
    <dbReference type="NCBI Taxonomy" id="208324"/>
    <lineage>
        <taxon>Eukaryota</taxon>
        <taxon>Metazoa</taxon>
        <taxon>Chordata</taxon>
        <taxon>Craniata</taxon>
        <taxon>Vertebrata</taxon>
        <taxon>Euteleostomi</taxon>
        <taxon>Actinopterygii</taxon>
        <taxon>Neopterygii</taxon>
        <taxon>Teleostei</taxon>
        <taxon>Neoteleostei</taxon>
        <taxon>Acanthomorphata</taxon>
        <taxon>Ovalentaria</taxon>
        <taxon>Atherinomorphae</taxon>
        <taxon>Cyprinodontiformes</taxon>
        <taxon>Goodeidae</taxon>
        <taxon>Ameca</taxon>
    </lineage>
</organism>